<comment type="caution">
    <text evidence="1">The sequence shown here is derived from an EMBL/GenBank/DDBJ whole genome shotgun (WGS) entry which is preliminary data.</text>
</comment>
<evidence type="ECO:0000313" key="2">
    <source>
        <dbReference type="Proteomes" id="UP001288944"/>
    </source>
</evidence>
<gene>
    <name evidence="1" type="ORF">GNF83_15600</name>
</gene>
<protein>
    <submittedName>
        <fullName evidence="1">N-acetyltransferase</fullName>
    </submittedName>
</protein>
<dbReference type="EMBL" id="WNUR01000296">
    <property type="protein sequence ID" value="MDZ7542599.1"/>
    <property type="molecule type" value="Genomic_DNA"/>
</dbReference>
<sequence length="61" mass="7372">MEIIVKLLEESDLNELLAFEIENKAFFEETLPPRGDEYYEMENFKEIIKELVEEQKNDIVY</sequence>
<feature type="non-terminal residue" evidence="1">
    <location>
        <position position="61"/>
    </location>
</feature>
<accession>A0AAW9KII0</accession>
<organism evidence="1 2">
    <name type="scientific">Clostridium perfringens</name>
    <dbReference type="NCBI Taxonomy" id="1502"/>
    <lineage>
        <taxon>Bacteria</taxon>
        <taxon>Bacillati</taxon>
        <taxon>Bacillota</taxon>
        <taxon>Clostridia</taxon>
        <taxon>Eubacteriales</taxon>
        <taxon>Clostridiaceae</taxon>
        <taxon>Clostridium</taxon>
    </lineage>
</organism>
<proteinExistence type="predicted"/>
<name>A0AAW9KII0_CLOPF</name>
<reference evidence="1" key="1">
    <citation type="submission" date="2019-11" db="EMBL/GenBank/DDBJ databases">
        <title>Characterization of Clostridium perfringens isolates from swine manure treated agricultural soils.</title>
        <authorList>
            <person name="Wushke S.T."/>
        </authorList>
    </citation>
    <scope>NUCLEOTIDE SEQUENCE</scope>
    <source>
        <strain evidence="1">X62</strain>
    </source>
</reference>
<dbReference type="AlphaFoldDB" id="A0AAW9KII0"/>
<dbReference type="Proteomes" id="UP001288944">
    <property type="component" value="Unassembled WGS sequence"/>
</dbReference>
<evidence type="ECO:0000313" key="1">
    <source>
        <dbReference type="EMBL" id="MDZ7542599.1"/>
    </source>
</evidence>